<keyword evidence="3" id="KW-1185">Reference proteome</keyword>
<evidence type="ECO:0000313" key="2">
    <source>
        <dbReference type="EMBL" id="QDU61281.1"/>
    </source>
</evidence>
<dbReference type="Proteomes" id="UP000317093">
    <property type="component" value="Chromosome"/>
</dbReference>
<reference evidence="2 3" key="1">
    <citation type="submission" date="2019-02" db="EMBL/GenBank/DDBJ databases">
        <title>Deep-cultivation of Planctomycetes and their phenomic and genomic characterization uncovers novel biology.</title>
        <authorList>
            <person name="Wiegand S."/>
            <person name="Jogler M."/>
            <person name="Boedeker C."/>
            <person name="Pinto D."/>
            <person name="Vollmers J."/>
            <person name="Rivas-Marin E."/>
            <person name="Kohn T."/>
            <person name="Peeters S.H."/>
            <person name="Heuer A."/>
            <person name="Rast P."/>
            <person name="Oberbeckmann S."/>
            <person name="Bunk B."/>
            <person name="Jeske O."/>
            <person name="Meyerdierks A."/>
            <person name="Storesund J.E."/>
            <person name="Kallscheuer N."/>
            <person name="Luecker S."/>
            <person name="Lage O.M."/>
            <person name="Pohl T."/>
            <person name="Merkel B.J."/>
            <person name="Hornburger P."/>
            <person name="Mueller R.-W."/>
            <person name="Bruemmer F."/>
            <person name="Labrenz M."/>
            <person name="Spormann A.M."/>
            <person name="Op den Camp H."/>
            <person name="Overmann J."/>
            <person name="Amann R."/>
            <person name="Jetten M.S.M."/>
            <person name="Mascher T."/>
            <person name="Medema M.H."/>
            <person name="Devos D.P."/>
            <person name="Kaster A.-K."/>
            <person name="Ovreas L."/>
            <person name="Rohde M."/>
            <person name="Galperin M.Y."/>
            <person name="Jogler C."/>
        </authorList>
    </citation>
    <scope>NUCLEOTIDE SEQUENCE [LARGE SCALE GENOMIC DNA]</scope>
    <source>
        <strain evidence="2 3">Pan216</strain>
    </source>
</reference>
<dbReference type="AlphaFoldDB" id="A0A518B2R3"/>
<accession>A0A518B2R3</accession>
<dbReference type="RefSeq" id="WP_145257891.1">
    <property type="nucleotide sequence ID" value="NZ_CP036279.1"/>
</dbReference>
<dbReference type="KEGG" id="knv:Pan216_21360"/>
<gene>
    <name evidence="2" type="ORF">Pan216_21360</name>
</gene>
<sequence>MPQLPAIKEIPPLDPLPDLSCLTVFNESSFDGLKNFIQTMRPDLPPVLQGQLDWCSAQLEHIQGELPGAMTNLKATIEEMHTSLGQMREKINDSPKLIEEAKKKRESLMKRARAKMSKPQRRGEVVENWHEPARSEVIGHFLGRHVGELALEAGLDDFHDWAMESGMGDLYDSALVGSEPSQPRKGRPKSQPRNWSEYLRNSELGPETNASVTDTPEESRTPNEEAKNPASYASWHDWLNSTDRARRKQNPS</sequence>
<organism evidence="2 3">
    <name type="scientific">Kolteria novifilia</name>
    <dbReference type="NCBI Taxonomy" id="2527975"/>
    <lineage>
        <taxon>Bacteria</taxon>
        <taxon>Pseudomonadati</taxon>
        <taxon>Planctomycetota</taxon>
        <taxon>Planctomycetia</taxon>
        <taxon>Kolteriales</taxon>
        <taxon>Kolteriaceae</taxon>
        <taxon>Kolteria</taxon>
    </lineage>
</organism>
<dbReference type="EMBL" id="CP036279">
    <property type="protein sequence ID" value="QDU61281.1"/>
    <property type="molecule type" value="Genomic_DNA"/>
</dbReference>
<feature type="compositionally biased region" description="Basic and acidic residues" evidence="1">
    <location>
        <begin position="217"/>
        <end position="227"/>
    </location>
</feature>
<protein>
    <submittedName>
        <fullName evidence="2">Uncharacterized protein</fullName>
    </submittedName>
</protein>
<evidence type="ECO:0000256" key="1">
    <source>
        <dbReference type="SAM" id="MobiDB-lite"/>
    </source>
</evidence>
<name>A0A518B2R3_9BACT</name>
<feature type="region of interest" description="Disordered" evidence="1">
    <location>
        <begin position="174"/>
        <end position="252"/>
    </location>
</feature>
<proteinExistence type="predicted"/>
<evidence type="ECO:0000313" key="3">
    <source>
        <dbReference type="Proteomes" id="UP000317093"/>
    </source>
</evidence>